<comment type="subcellular location">
    <subcellularLocation>
        <location evidence="1">Membrane</location>
        <topology evidence="1">Single-pass type IV membrane protein</topology>
    </subcellularLocation>
</comment>
<dbReference type="GO" id="GO:0005783">
    <property type="term" value="C:endoplasmic reticulum"/>
    <property type="evidence" value="ECO:0007669"/>
    <property type="project" value="TreeGrafter"/>
</dbReference>
<evidence type="ECO:0000256" key="1">
    <source>
        <dbReference type="ARBA" id="ARBA00004211"/>
    </source>
</evidence>
<dbReference type="Gene3D" id="1.20.5.110">
    <property type="match status" value="1"/>
</dbReference>
<accession>A0A1I7XLI3</accession>
<keyword evidence="7" id="KW-0175">Coiled coil</keyword>
<evidence type="ECO:0000313" key="10">
    <source>
        <dbReference type="Proteomes" id="UP000095283"/>
    </source>
</evidence>
<dbReference type="WBParaSite" id="Hba_18159">
    <property type="protein sequence ID" value="Hba_18159"/>
    <property type="gene ID" value="Hba_18159"/>
</dbReference>
<keyword evidence="6 9" id="KW-1133">Transmembrane helix</keyword>
<name>A0A1I7XLI3_HETBA</name>
<evidence type="ECO:0000256" key="4">
    <source>
        <dbReference type="ARBA" id="ARBA00022692"/>
    </source>
</evidence>
<proteinExistence type="inferred from homology"/>
<keyword evidence="10" id="KW-1185">Reference proteome</keyword>
<organism evidence="10 11">
    <name type="scientific">Heterorhabditis bacteriophora</name>
    <name type="common">Entomopathogenic nematode worm</name>
    <dbReference type="NCBI Taxonomy" id="37862"/>
    <lineage>
        <taxon>Eukaryota</taxon>
        <taxon>Metazoa</taxon>
        <taxon>Ecdysozoa</taxon>
        <taxon>Nematoda</taxon>
        <taxon>Chromadorea</taxon>
        <taxon>Rhabditida</taxon>
        <taxon>Rhabditina</taxon>
        <taxon>Rhabditomorpha</taxon>
        <taxon>Strongyloidea</taxon>
        <taxon>Heterorhabditidae</taxon>
        <taxon>Heterorhabditis</taxon>
    </lineage>
</organism>
<evidence type="ECO:0000256" key="3">
    <source>
        <dbReference type="ARBA" id="ARBA00022448"/>
    </source>
</evidence>
<dbReference type="Proteomes" id="UP000095283">
    <property type="component" value="Unplaced"/>
</dbReference>
<evidence type="ECO:0000256" key="8">
    <source>
        <dbReference type="ARBA" id="ARBA00023136"/>
    </source>
</evidence>
<dbReference type="GO" id="GO:0031201">
    <property type="term" value="C:SNARE complex"/>
    <property type="evidence" value="ECO:0007669"/>
    <property type="project" value="TreeGrafter"/>
</dbReference>
<evidence type="ECO:0000256" key="7">
    <source>
        <dbReference type="ARBA" id="ARBA00023054"/>
    </source>
</evidence>
<evidence type="ECO:0000256" key="2">
    <source>
        <dbReference type="ARBA" id="ARBA00009063"/>
    </source>
</evidence>
<dbReference type="SUPFAM" id="SSF58038">
    <property type="entry name" value="SNARE fusion complex"/>
    <property type="match status" value="1"/>
</dbReference>
<feature type="transmembrane region" description="Helical" evidence="9">
    <location>
        <begin position="255"/>
        <end position="274"/>
    </location>
</feature>
<sequence length="276" mass="31023">MPTDQTPYFKARAKTIKQRLGQSRTKEGPLAPSLGYKKLALAATNTGKDVAGLSQLVLSHRRDYLAFNAPTGMSDGDRDQFDRDCEKNADKTGGGFYELSVGYLSRYRCKYNVTMMKEISFQSGEGKGSLLMGNFSYTRKSGQIIGSGWDDIADLNSAIVDEVCDVHLSSQEKTQMIAENKKIFEKFIHVNSEIEGLEAQIVEIQKLQETFAEKIMDQERDIDVISEAAIQTTENLRDGNEWIRQAISNSAGRRVVVLFCIIVITFTLLFLDWYNI</sequence>
<keyword evidence="5" id="KW-0653">Protein transport</keyword>
<dbReference type="GO" id="GO:0006890">
    <property type="term" value="P:retrograde vesicle-mediated transport, Golgi to endoplasmic reticulum"/>
    <property type="evidence" value="ECO:0007669"/>
    <property type="project" value="TreeGrafter"/>
</dbReference>
<comment type="similarity">
    <text evidence="2">Belongs to the syntaxin family.</text>
</comment>
<dbReference type="GO" id="GO:0015031">
    <property type="term" value="P:protein transport"/>
    <property type="evidence" value="ECO:0007669"/>
    <property type="project" value="UniProtKB-KW"/>
</dbReference>
<evidence type="ECO:0000256" key="9">
    <source>
        <dbReference type="SAM" id="Phobius"/>
    </source>
</evidence>
<evidence type="ECO:0000313" key="11">
    <source>
        <dbReference type="WBParaSite" id="Hba_18159"/>
    </source>
</evidence>
<keyword evidence="4 9" id="KW-0812">Transmembrane</keyword>
<keyword evidence="8 9" id="KW-0472">Membrane</keyword>
<evidence type="ECO:0000256" key="5">
    <source>
        <dbReference type="ARBA" id="ARBA00022927"/>
    </source>
</evidence>
<keyword evidence="3" id="KW-0813">Transport</keyword>
<dbReference type="PANTHER" id="PTHR15959:SF0">
    <property type="entry name" value="SYNTAXIN-18"/>
    <property type="match status" value="1"/>
</dbReference>
<dbReference type="AlphaFoldDB" id="A0A1I7XLI3"/>
<reference evidence="11" key="1">
    <citation type="submission" date="2016-11" db="UniProtKB">
        <authorList>
            <consortium name="WormBaseParasite"/>
        </authorList>
    </citation>
    <scope>IDENTIFICATION</scope>
</reference>
<protein>
    <submittedName>
        <fullName evidence="11">t-SNARE coiled-coil homology domain-containing protein</fullName>
    </submittedName>
</protein>
<dbReference type="PANTHER" id="PTHR15959">
    <property type="entry name" value="SYNTAXIN-18"/>
    <property type="match status" value="1"/>
</dbReference>
<evidence type="ECO:0000256" key="6">
    <source>
        <dbReference type="ARBA" id="ARBA00022989"/>
    </source>
</evidence>